<comment type="caution">
    <text evidence="2">The sequence shown here is derived from an EMBL/GenBank/DDBJ whole genome shotgun (WGS) entry which is preliminary data.</text>
</comment>
<dbReference type="InterPro" id="IPR003779">
    <property type="entry name" value="CMD-like"/>
</dbReference>
<evidence type="ECO:0000313" key="2">
    <source>
        <dbReference type="EMBL" id="NEX60079.1"/>
    </source>
</evidence>
<dbReference type="EMBL" id="JAAIVB010000011">
    <property type="protein sequence ID" value="NEX60079.1"/>
    <property type="molecule type" value="Genomic_DNA"/>
</dbReference>
<dbReference type="Gene3D" id="1.20.1290.10">
    <property type="entry name" value="AhpD-like"/>
    <property type="match status" value="1"/>
</dbReference>
<feature type="domain" description="Carboxymuconolactone decarboxylase-like" evidence="1">
    <location>
        <begin position="56"/>
        <end position="116"/>
    </location>
</feature>
<evidence type="ECO:0000313" key="3">
    <source>
        <dbReference type="Proteomes" id="UP000482155"/>
    </source>
</evidence>
<dbReference type="Proteomes" id="UP000482155">
    <property type="component" value="Unassembled WGS sequence"/>
</dbReference>
<proteinExistence type="predicted"/>
<dbReference type="AlphaFoldDB" id="A0A6B3SQZ2"/>
<dbReference type="InterPro" id="IPR029032">
    <property type="entry name" value="AhpD-like"/>
</dbReference>
<sequence>MNHVAKLSLPLTNLDTAEGRTKEVLEAGKKSAGGIPNMYAGMANAPALLDTYLHGYQLFRRESGFTPAEQELIFLTIARANECKYCVAAHSFIAEAVSKTPQQAVQAVRYDGPIEDAKLAALRTFTQVMVASHGKPTEEQLATFLAAGYSEKNALEIILAIAVKTISNYSNHLFHPALDAKFEGHAWAPAV</sequence>
<dbReference type="InterPro" id="IPR004675">
    <property type="entry name" value="AhpD_core"/>
</dbReference>
<dbReference type="RefSeq" id="WP_163960582.1">
    <property type="nucleotide sequence ID" value="NZ_JAAIVB010000011.1"/>
</dbReference>
<dbReference type="NCBIfam" id="TIGR00778">
    <property type="entry name" value="ahpD_dom"/>
    <property type="match status" value="1"/>
</dbReference>
<dbReference type="SUPFAM" id="SSF69118">
    <property type="entry name" value="AhpD-like"/>
    <property type="match status" value="1"/>
</dbReference>
<accession>A0A6B3SQZ2</accession>
<dbReference type="GO" id="GO:0051920">
    <property type="term" value="F:peroxiredoxin activity"/>
    <property type="evidence" value="ECO:0007669"/>
    <property type="project" value="InterPro"/>
</dbReference>
<dbReference type="PANTHER" id="PTHR35446:SF3">
    <property type="entry name" value="CMD DOMAIN-CONTAINING PROTEIN"/>
    <property type="match status" value="1"/>
</dbReference>
<name>A0A6B3SQZ2_9BURK</name>
<reference evidence="2 3" key="1">
    <citation type="submission" date="2020-02" db="EMBL/GenBank/DDBJ databases">
        <authorList>
            <person name="Kim M.K."/>
        </authorList>
    </citation>
    <scope>NUCLEOTIDE SEQUENCE [LARGE SCALE GENOMIC DNA]</scope>
    <source>
        <strain evidence="2 3">17J57-3</strain>
    </source>
</reference>
<dbReference type="PANTHER" id="PTHR35446">
    <property type="entry name" value="SI:CH211-175M2.5"/>
    <property type="match status" value="1"/>
</dbReference>
<keyword evidence="3" id="KW-1185">Reference proteome</keyword>
<protein>
    <submittedName>
        <fullName evidence="2">Carboxymuconolactone decarboxylase family protein</fullName>
    </submittedName>
</protein>
<organism evidence="2 3">
    <name type="scientific">Noviherbaspirillum galbum</name>
    <dbReference type="NCBI Taxonomy" id="2709383"/>
    <lineage>
        <taxon>Bacteria</taxon>
        <taxon>Pseudomonadati</taxon>
        <taxon>Pseudomonadota</taxon>
        <taxon>Betaproteobacteria</taxon>
        <taxon>Burkholderiales</taxon>
        <taxon>Oxalobacteraceae</taxon>
        <taxon>Noviherbaspirillum</taxon>
    </lineage>
</organism>
<gene>
    <name evidence="2" type="ORF">G3574_03215</name>
</gene>
<evidence type="ECO:0000259" key="1">
    <source>
        <dbReference type="Pfam" id="PF02627"/>
    </source>
</evidence>
<dbReference type="Pfam" id="PF02627">
    <property type="entry name" value="CMD"/>
    <property type="match status" value="1"/>
</dbReference>